<keyword evidence="3 6" id="KW-0812">Transmembrane</keyword>
<dbReference type="Proteomes" id="UP000483432">
    <property type="component" value="Unassembled WGS sequence"/>
</dbReference>
<gene>
    <name evidence="8" type="ORF">GZ085_05605</name>
</gene>
<dbReference type="EMBL" id="JAAFGW010000062">
    <property type="protein sequence ID" value="NDP47862.1"/>
    <property type="molecule type" value="Genomic_DNA"/>
</dbReference>
<feature type="transmembrane region" description="Helical" evidence="6">
    <location>
        <begin position="139"/>
        <end position="162"/>
    </location>
</feature>
<organism evidence="8 9">
    <name type="scientific">Sulfuriferula multivorans</name>
    <dbReference type="NCBI Taxonomy" id="1559896"/>
    <lineage>
        <taxon>Bacteria</taxon>
        <taxon>Pseudomonadati</taxon>
        <taxon>Pseudomonadota</taxon>
        <taxon>Betaproteobacteria</taxon>
        <taxon>Nitrosomonadales</taxon>
        <taxon>Sulfuricellaceae</taxon>
        <taxon>Sulfuriferula</taxon>
    </lineage>
</organism>
<dbReference type="InterPro" id="IPR014710">
    <property type="entry name" value="RmlC-like_jellyroll"/>
</dbReference>
<dbReference type="SUPFAM" id="SSF51206">
    <property type="entry name" value="cAMP-binding domain-like"/>
    <property type="match status" value="1"/>
</dbReference>
<keyword evidence="4 6" id="KW-1133">Transmembrane helix</keyword>
<dbReference type="InterPro" id="IPR017039">
    <property type="entry name" value="Virul_fac_BrkB"/>
</dbReference>
<dbReference type="PROSITE" id="PS50042">
    <property type="entry name" value="CNMP_BINDING_3"/>
    <property type="match status" value="1"/>
</dbReference>
<comment type="caution">
    <text evidence="8">The sequence shown here is derived from an EMBL/GenBank/DDBJ whole genome shotgun (WGS) entry which is preliminary data.</text>
</comment>
<feature type="transmembrane region" description="Helical" evidence="6">
    <location>
        <begin position="244"/>
        <end position="270"/>
    </location>
</feature>
<evidence type="ECO:0000256" key="5">
    <source>
        <dbReference type="ARBA" id="ARBA00023136"/>
    </source>
</evidence>
<dbReference type="Gene3D" id="2.60.120.10">
    <property type="entry name" value="Jelly Rolls"/>
    <property type="match status" value="1"/>
</dbReference>
<name>A0A7C9NQS9_9PROT</name>
<keyword evidence="2" id="KW-1003">Cell membrane</keyword>
<dbReference type="InterPro" id="IPR018490">
    <property type="entry name" value="cNMP-bd_dom_sf"/>
</dbReference>
<feature type="transmembrane region" description="Helical" evidence="6">
    <location>
        <begin position="182"/>
        <end position="204"/>
    </location>
</feature>
<dbReference type="InterPro" id="IPR000595">
    <property type="entry name" value="cNMP-bd_dom"/>
</dbReference>
<evidence type="ECO:0000256" key="1">
    <source>
        <dbReference type="ARBA" id="ARBA00004651"/>
    </source>
</evidence>
<dbReference type="CDD" id="cd00038">
    <property type="entry name" value="CAP_ED"/>
    <property type="match status" value="1"/>
</dbReference>
<sequence>MFPKLAALPPTRGTLSWLIQLAYTTVRLFGQNGLKNHAAATAFYFLLSATPLLLLLSYALQLLGHIAENSVPATILMAALYNQMQLESLTALGFIPRQAQLAAGGVGFATLVLSSRGLVNAVQGAFRIIFPDQSKRNMVVSWVLPLIILPVLFLLMGVAALAQVTLTFLGQNDFIGAGNAQVLQVLNTLFGFAMVWALLFAAYWRLPRQHPRARDAAAFSFGAVLSLALLITLFGAFFKLENYLSLYGALGGVVFVLIGAYFAFWLLYIWAQALFAYGKVDIAALEKLFLGGSGEGANKLEAYVFGDNNRLLEKYGEVHPPGYTLIEEGDDSRVAYFLYAGRALVYKNAESGRRHLGELNEGQLFGEMAYLLNEKRTASVVADTELTVLVLPPQIMEELMRHSAPLSRRIIDTLCHRLERMNLEPR</sequence>
<comment type="subcellular location">
    <subcellularLocation>
        <location evidence="1">Cell membrane</location>
        <topology evidence="1">Multi-pass membrane protein</topology>
    </subcellularLocation>
</comment>
<accession>A0A7C9NQS9</accession>
<proteinExistence type="predicted"/>
<dbReference type="Pfam" id="PF00027">
    <property type="entry name" value="cNMP_binding"/>
    <property type="match status" value="1"/>
</dbReference>
<dbReference type="AlphaFoldDB" id="A0A7C9NQS9"/>
<reference evidence="8 9" key="1">
    <citation type="submission" date="2019-09" db="EMBL/GenBank/DDBJ databases">
        <title>H2 Metabolism Revealed by Metagenomic Analysis in Subglacial Sediment of East Antarctica.</title>
        <authorList>
            <person name="Yang Z."/>
            <person name="Zhang Y."/>
            <person name="Lv Y."/>
            <person name="Yan W."/>
            <person name="Xiao X."/>
            <person name="Sun B."/>
            <person name="Ma H."/>
        </authorList>
    </citation>
    <scope>NUCLEOTIDE SEQUENCE [LARGE SCALE GENOMIC DNA]</scope>
    <source>
        <strain evidence="8">Bin2_2</strain>
    </source>
</reference>
<feature type="domain" description="Cyclic nucleotide-binding" evidence="7">
    <location>
        <begin position="315"/>
        <end position="417"/>
    </location>
</feature>
<evidence type="ECO:0000256" key="3">
    <source>
        <dbReference type="ARBA" id="ARBA00022692"/>
    </source>
</evidence>
<evidence type="ECO:0000259" key="7">
    <source>
        <dbReference type="PROSITE" id="PS50042"/>
    </source>
</evidence>
<keyword evidence="5 6" id="KW-0472">Membrane</keyword>
<evidence type="ECO:0000313" key="8">
    <source>
        <dbReference type="EMBL" id="NDP47862.1"/>
    </source>
</evidence>
<evidence type="ECO:0000313" key="9">
    <source>
        <dbReference type="Proteomes" id="UP000483432"/>
    </source>
</evidence>
<dbReference type="SMART" id="SM00100">
    <property type="entry name" value="cNMP"/>
    <property type="match status" value="1"/>
</dbReference>
<evidence type="ECO:0000256" key="2">
    <source>
        <dbReference type="ARBA" id="ARBA00022475"/>
    </source>
</evidence>
<evidence type="ECO:0000256" key="4">
    <source>
        <dbReference type="ARBA" id="ARBA00022989"/>
    </source>
</evidence>
<feature type="transmembrane region" description="Helical" evidence="6">
    <location>
        <begin position="216"/>
        <end position="238"/>
    </location>
</feature>
<dbReference type="PANTHER" id="PTHR30213">
    <property type="entry name" value="INNER MEMBRANE PROTEIN YHJD"/>
    <property type="match status" value="1"/>
</dbReference>
<dbReference type="GO" id="GO:0005886">
    <property type="term" value="C:plasma membrane"/>
    <property type="evidence" value="ECO:0007669"/>
    <property type="project" value="UniProtKB-SubCell"/>
</dbReference>
<evidence type="ECO:0000256" key="6">
    <source>
        <dbReference type="SAM" id="Phobius"/>
    </source>
</evidence>
<protein>
    <submittedName>
        <fullName evidence="8">Cyclic nucleotide-binding domain-containing protein</fullName>
    </submittedName>
</protein>
<dbReference type="Pfam" id="PF03631">
    <property type="entry name" value="Virul_fac_BrkB"/>
    <property type="match status" value="1"/>
</dbReference>
<dbReference type="PANTHER" id="PTHR30213:SF0">
    <property type="entry name" value="UPF0761 MEMBRANE PROTEIN YIHY"/>
    <property type="match status" value="1"/>
</dbReference>
<feature type="transmembrane region" description="Helical" evidence="6">
    <location>
        <begin position="42"/>
        <end position="63"/>
    </location>
</feature>